<dbReference type="RefSeq" id="WP_021382305.1">
    <property type="nucleotide sequence ID" value="NZ_LJCL01000008.1"/>
</dbReference>
<name>A0A386JC37_CLODI</name>
<feature type="transmembrane region" description="Helical" evidence="1">
    <location>
        <begin position="121"/>
        <end position="142"/>
    </location>
</feature>
<dbReference type="EMBL" id="MG973074">
    <property type="protein sequence ID" value="AYD68744.1"/>
    <property type="molecule type" value="Genomic_DNA"/>
</dbReference>
<feature type="transmembrane region" description="Helical" evidence="1">
    <location>
        <begin position="86"/>
        <end position="109"/>
    </location>
</feature>
<protein>
    <submittedName>
        <fullName evidence="2">Uncharacterized protein</fullName>
    </submittedName>
</protein>
<evidence type="ECO:0000313" key="2">
    <source>
        <dbReference type="EMBL" id="AYD68744.1"/>
    </source>
</evidence>
<dbReference type="AlphaFoldDB" id="A0A386JC37"/>
<sequence length="148" mass="15848">MTINRIKELFLKQDVLLDSTELTENKNILFKHKFIQFGGVITMLTGLYLVSSNRIVNLFLVPGLSGIPSSSAESIGDQIIPTIQKIAQVGGAVTALVSLCIAGISLMVSKRQEQRQESMSKIMNIAGGIAVIGFAASAVGFLTGSFMK</sequence>
<keyword evidence="2" id="KW-0614">Plasmid</keyword>
<feature type="transmembrane region" description="Helical" evidence="1">
    <location>
        <begin position="34"/>
        <end position="51"/>
    </location>
</feature>
<organism evidence="2">
    <name type="scientific">Clostridioides difficile</name>
    <name type="common">Peptoclostridium difficile</name>
    <dbReference type="NCBI Taxonomy" id="1496"/>
    <lineage>
        <taxon>Bacteria</taxon>
        <taxon>Bacillati</taxon>
        <taxon>Bacillota</taxon>
        <taxon>Clostridia</taxon>
        <taxon>Peptostreptococcales</taxon>
        <taxon>Peptostreptococcaceae</taxon>
        <taxon>Clostridioides</taxon>
    </lineage>
</organism>
<keyword evidence="1" id="KW-0472">Membrane</keyword>
<evidence type="ECO:0000256" key="1">
    <source>
        <dbReference type="SAM" id="Phobius"/>
    </source>
</evidence>
<keyword evidence="1" id="KW-1133">Transmembrane helix</keyword>
<keyword evidence="1" id="KW-0812">Transmembrane</keyword>
<accession>A0A386JC37</accession>
<proteinExistence type="predicted"/>
<geneLocation type="plasmid" evidence="2">
    <name>pHSJD-312</name>
</geneLocation>
<gene>
    <name evidence="2" type="ORF">pHSJD-312_00123</name>
</gene>
<reference evidence="2" key="1">
    <citation type="journal article" date="2018" name="Sci. Rep.">
        <title>Novel Clade C-I Clostridium difficile strains escape diagnostic tests, differ in pathogenicity potential and carry toxins on extrachromosomal elements.</title>
        <authorList>
            <person name="Ramirez-Vargas G."/>
            <person name="Lopez-Urena D."/>
            <person name="Badilla A."/>
            <person name="Orozco-Aguilar J."/>
            <person name="Murillo T."/>
            <person name="Rojas P."/>
            <person name="Riedel T."/>
            <person name="Overmann J."/>
            <person name="Gonzalez G."/>
            <person name="Chaves-Olarte E."/>
            <person name="Quesada-Gomez C."/>
            <person name="Rodriguez C."/>
        </authorList>
    </citation>
    <scope>NUCLEOTIDE SEQUENCE</scope>
    <source>
        <strain evidence="2">HSJD-312</strain>
        <plasmid evidence="2">pHSJD-312</plasmid>
    </source>
</reference>